<dbReference type="InterPro" id="IPR045099">
    <property type="entry name" value="PITH1-like"/>
</dbReference>
<dbReference type="PANTHER" id="PTHR12175:SF1">
    <property type="entry name" value="PITH DOMAIN-CONTAINING PROTEIN 1"/>
    <property type="match status" value="1"/>
</dbReference>
<dbReference type="AlphaFoldDB" id="A0AA36CRI4"/>
<dbReference type="Pfam" id="PF06201">
    <property type="entry name" value="PITH"/>
    <property type="match status" value="1"/>
</dbReference>
<gene>
    <name evidence="3" type="ORF">MSPICULIGERA_LOCUS11829</name>
</gene>
<dbReference type="SUPFAM" id="SSF49785">
    <property type="entry name" value="Galactose-binding domain-like"/>
    <property type="match status" value="1"/>
</dbReference>
<dbReference type="GO" id="GO:0005634">
    <property type="term" value="C:nucleus"/>
    <property type="evidence" value="ECO:0007669"/>
    <property type="project" value="TreeGrafter"/>
</dbReference>
<evidence type="ECO:0000313" key="3">
    <source>
        <dbReference type="EMBL" id="CAJ0573471.1"/>
    </source>
</evidence>
<evidence type="ECO:0000313" key="4">
    <source>
        <dbReference type="Proteomes" id="UP001177023"/>
    </source>
</evidence>
<dbReference type="Proteomes" id="UP001177023">
    <property type="component" value="Unassembled WGS sequence"/>
</dbReference>
<proteinExistence type="inferred from homology"/>
<protein>
    <recommendedName>
        <fullName evidence="2">PITH domain-containing protein</fullName>
    </recommendedName>
</protein>
<dbReference type="EMBL" id="CATQJA010002619">
    <property type="protein sequence ID" value="CAJ0573471.1"/>
    <property type="molecule type" value="Genomic_DNA"/>
</dbReference>
<dbReference type="InterPro" id="IPR008979">
    <property type="entry name" value="Galactose-bd-like_sf"/>
</dbReference>
<dbReference type="InterPro" id="IPR010400">
    <property type="entry name" value="PITH_dom"/>
</dbReference>
<evidence type="ECO:0000259" key="2">
    <source>
        <dbReference type="PROSITE" id="PS51532"/>
    </source>
</evidence>
<comment type="caution">
    <text evidence="3">The sequence shown here is derived from an EMBL/GenBank/DDBJ whole genome shotgun (WGS) entry which is preliminary data.</text>
</comment>
<reference evidence="3" key="1">
    <citation type="submission" date="2023-06" db="EMBL/GenBank/DDBJ databases">
        <authorList>
            <person name="Delattre M."/>
        </authorList>
    </citation>
    <scope>NUCLEOTIDE SEQUENCE</scope>
    <source>
        <strain evidence="3">AF72</strain>
    </source>
</reference>
<sequence>MCSHQHHDHDSHVCEAHEEDALNFGRLSLNSMIDHAKLVTYNESVEGSGAKAFRADKNGTDRDAFVTSDADEELLFIVPFSGRTKVTGIAVGSQADSSSPAKIRLFANKPNMTFDDCRLQPDQELELQKDPKGDLFHSMKATKFGALTHLVIHVAENFGSDSTRINYIELRGEKIGEIKDQVVIAVYESRALKKDHKNIVPDGVKHDIM</sequence>
<name>A0AA36CRI4_9BILA</name>
<comment type="similarity">
    <text evidence="1">Belongs to the PITHD1 family.</text>
</comment>
<dbReference type="PROSITE" id="PS51532">
    <property type="entry name" value="PITH"/>
    <property type="match status" value="1"/>
</dbReference>
<feature type="non-terminal residue" evidence="3">
    <location>
        <position position="1"/>
    </location>
</feature>
<accession>A0AA36CRI4</accession>
<dbReference type="GO" id="GO:0005737">
    <property type="term" value="C:cytoplasm"/>
    <property type="evidence" value="ECO:0007669"/>
    <property type="project" value="UniProtKB-ARBA"/>
</dbReference>
<feature type="domain" description="PITH" evidence="2">
    <location>
        <begin position="18"/>
        <end position="190"/>
    </location>
</feature>
<dbReference type="InterPro" id="IPR037047">
    <property type="entry name" value="PITH_dom_sf"/>
</dbReference>
<keyword evidence="4" id="KW-1185">Reference proteome</keyword>
<organism evidence="3 4">
    <name type="scientific">Mesorhabditis spiculigera</name>
    <dbReference type="NCBI Taxonomy" id="96644"/>
    <lineage>
        <taxon>Eukaryota</taxon>
        <taxon>Metazoa</taxon>
        <taxon>Ecdysozoa</taxon>
        <taxon>Nematoda</taxon>
        <taxon>Chromadorea</taxon>
        <taxon>Rhabditida</taxon>
        <taxon>Rhabditina</taxon>
        <taxon>Rhabditomorpha</taxon>
        <taxon>Rhabditoidea</taxon>
        <taxon>Rhabditidae</taxon>
        <taxon>Mesorhabditinae</taxon>
        <taxon>Mesorhabditis</taxon>
    </lineage>
</organism>
<evidence type="ECO:0000256" key="1">
    <source>
        <dbReference type="ARBA" id="ARBA00025788"/>
    </source>
</evidence>
<dbReference type="PANTHER" id="PTHR12175">
    <property type="entry name" value="AD039 HT014 THIOREDOXIN FAMILY TRP26"/>
    <property type="match status" value="1"/>
</dbReference>
<dbReference type="Gene3D" id="2.60.120.470">
    <property type="entry name" value="PITH domain"/>
    <property type="match status" value="1"/>
</dbReference>